<accession>A0AAV4RSZ9</accession>
<protein>
    <submittedName>
        <fullName evidence="1">Uncharacterized protein</fullName>
    </submittedName>
</protein>
<comment type="caution">
    <text evidence="1">The sequence shown here is derived from an EMBL/GenBank/DDBJ whole genome shotgun (WGS) entry which is preliminary data.</text>
</comment>
<evidence type="ECO:0000313" key="2">
    <source>
        <dbReference type="Proteomes" id="UP001054837"/>
    </source>
</evidence>
<gene>
    <name evidence="1" type="ORF">CDAR_617891</name>
</gene>
<proteinExistence type="predicted"/>
<dbReference type="Proteomes" id="UP001054837">
    <property type="component" value="Unassembled WGS sequence"/>
</dbReference>
<keyword evidence="2" id="KW-1185">Reference proteome</keyword>
<reference evidence="1 2" key="1">
    <citation type="submission" date="2021-06" db="EMBL/GenBank/DDBJ databases">
        <title>Caerostris darwini draft genome.</title>
        <authorList>
            <person name="Kono N."/>
            <person name="Arakawa K."/>
        </authorList>
    </citation>
    <scope>NUCLEOTIDE SEQUENCE [LARGE SCALE GENOMIC DNA]</scope>
</reference>
<dbReference type="EMBL" id="BPLQ01006552">
    <property type="protein sequence ID" value="GIY23486.1"/>
    <property type="molecule type" value="Genomic_DNA"/>
</dbReference>
<organism evidence="1 2">
    <name type="scientific">Caerostris darwini</name>
    <dbReference type="NCBI Taxonomy" id="1538125"/>
    <lineage>
        <taxon>Eukaryota</taxon>
        <taxon>Metazoa</taxon>
        <taxon>Ecdysozoa</taxon>
        <taxon>Arthropoda</taxon>
        <taxon>Chelicerata</taxon>
        <taxon>Arachnida</taxon>
        <taxon>Araneae</taxon>
        <taxon>Araneomorphae</taxon>
        <taxon>Entelegynae</taxon>
        <taxon>Araneoidea</taxon>
        <taxon>Araneidae</taxon>
        <taxon>Caerostris</taxon>
    </lineage>
</organism>
<name>A0AAV4RSZ9_9ARAC</name>
<sequence>MTVERQTKQTFHKAHKCGAITSERRTLISSSIMDVSNDKREIPDIENKMLFYFQAVSSYGLLVSESDSVVHVSHVDNAKDIVCVSRWNGEECSLLLGYLVMQRVGVESG</sequence>
<evidence type="ECO:0000313" key="1">
    <source>
        <dbReference type="EMBL" id="GIY23486.1"/>
    </source>
</evidence>
<dbReference type="AlphaFoldDB" id="A0AAV4RSZ9"/>